<name>A0A419DAA0_9BACT</name>
<comment type="caution">
    <text evidence="12">The sequence shown here is derived from an EMBL/GenBank/DDBJ whole genome shotgun (WGS) entry which is preliminary data.</text>
</comment>
<dbReference type="InterPro" id="IPR020783">
    <property type="entry name" value="Ribosomal_uL11_C"/>
</dbReference>
<evidence type="ECO:0000256" key="9">
    <source>
        <dbReference type="RuleBase" id="RU003979"/>
    </source>
</evidence>
<feature type="domain" description="Large ribosomal subunit protein uL11 C-terminal" evidence="10">
    <location>
        <begin position="71"/>
        <end position="139"/>
    </location>
</feature>
<keyword evidence="3 7" id="KW-0699">rRNA-binding</keyword>
<proteinExistence type="inferred from homology"/>
<dbReference type="EMBL" id="QZJW01000055">
    <property type="protein sequence ID" value="RJO60008.1"/>
    <property type="molecule type" value="Genomic_DNA"/>
</dbReference>
<dbReference type="NCBIfam" id="TIGR01632">
    <property type="entry name" value="L11_bact"/>
    <property type="match status" value="1"/>
</dbReference>
<keyword evidence="5 7" id="KW-0689">Ribosomal protein</keyword>
<dbReference type="GO" id="GO:0006412">
    <property type="term" value="P:translation"/>
    <property type="evidence" value="ECO:0007669"/>
    <property type="project" value="UniProtKB-UniRule"/>
</dbReference>
<dbReference type="Pfam" id="PF00298">
    <property type="entry name" value="Ribosomal_L11"/>
    <property type="match status" value="1"/>
</dbReference>
<dbReference type="InterPro" id="IPR020784">
    <property type="entry name" value="Ribosomal_uL11_N"/>
</dbReference>
<evidence type="ECO:0000256" key="8">
    <source>
        <dbReference type="RuleBase" id="RU003978"/>
    </source>
</evidence>
<dbReference type="GO" id="GO:0022625">
    <property type="term" value="C:cytosolic large ribosomal subunit"/>
    <property type="evidence" value="ECO:0007669"/>
    <property type="project" value="TreeGrafter"/>
</dbReference>
<evidence type="ECO:0000313" key="12">
    <source>
        <dbReference type="EMBL" id="RJO60008.1"/>
    </source>
</evidence>
<evidence type="ECO:0000259" key="10">
    <source>
        <dbReference type="Pfam" id="PF00298"/>
    </source>
</evidence>
<comment type="PTM">
    <text evidence="7 9">One or more lysine residues are methylated.</text>
</comment>
<dbReference type="InterPro" id="IPR020785">
    <property type="entry name" value="Ribosomal_uL11_CS"/>
</dbReference>
<dbReference type="PANTHER" id="PTHR11661">
    <property type="entry name" value="60S RIBOSOMAL PROTEIN L12"/>
    <property type="match status" value="1"/>
</dbReference>
<dbReference type="SUPFAM" id="SSF54747">
    <property type="entry name" value="Ribosomal L11/L12e N-terminal domain"/>
    <property type="match status" value="1"/>
</dbReference>
<evidence type="ECO:0000256" key="7">
    <source>
        <dbReference type="HAMAP-Rule" id="MF_00736"/>
    </source>
</evidence>
<dbReference type="Pfam" id="PF03946">
    <property type="entry name" value="Ribosomal_L11_N"/>
    <property type="match status" value="1"/>
</dbReference>
<dbReference type="SMART" id="SM00649">
    <property type="entry name" value="RL11"/>
    <property type="match status" value="1"/>
</dbReference>
<dbReference type="PROSITE" id="PS00359">
    <property type="entry name" value="RIBOSOMAL_L11"/>
    <property type="match status" value="1"/>
</dbReference>
<comment type="function">
    <text evidence="7 9">Forms part of the ribosomal stalk which helps the ribosome interact with GTP-bound translation factors.</text>
</comment>
<comment type="subunit">
    <text evidence="7">Part of the ribosomal stalk of the 50S ribosomal subunit. Interacts with L10 and the large rRNA to form the base of the stalk. L10 forms an elongated spine to which L12 dimers bind in a sequential fashion forming a multimeric L10(L12)X complex.</text>
</comment>
<dbReference type="InterPro" id="IPR036769">
    <property type="entry name" value="Ribosomal_uL11_C_sf"/>
</dbReference>
<evidence type="ECO:0000256" key="5">
    <source>
        <dbReference type="ARBA" id="ARBA00022980"/>
    </source>
</evidence>
<dbReference type="AlphaFoldDB" id="A0A419DAA0"/>
<dbReference type="Proteomes" id="UP000285655">
    <property type="component" value="Unassembled WGS sequence"/>
</dbReference>
<dbReference type="HAMAP" id="MF_00736">
    <property type="entry name" value="Ribosomal_uL11"/>
    <property type="match status" value="1"/>
</dbReference>
<dbReference type="CDD" id="cd00349">
    <property type="entry name" value="Ribosomal_L11"/>
    <property type="match status" value="1"/>
</dbReference>
<evidence type="ECO:0000313" key="13">
    <source>
        <dbReference type="Proteomes" id="UP000285655"/>
    </source>
</evidence>
<gene>
    <name evidence="7 12" type="primary">rplK</name>
    <name evidence="12" type="ORF">C4544_06590</name>
</gene>
<dbReference type="FunFam" id="3.30.1550.10:FF:000001">
    <property type="entry name" value="50S ribosomal protein L11"/>
    <property type="match status" value="1"/>
</dbReference>
<evidence type="ECO:0000256" key="1">
    <source>
        <dbReference type="ARBA" id="ARBA00010537"/>
    </source>
</evidence>
<evidence type="ECO:0000259" key="11">
    <source>
        <dbReference type="Pfam" id="PF03946"/>
    </source>
</evidence>
<keyword evidence="6 7" id="KW-0687">Ribonucleoprotein</keyword>
<dbReference type="Gene3D" id="3.30.1550.10">
    <property type="entry name" value="Ribosomal protein L11/L12, N-terminal domain"/>
    <property type="match status" value="1"/>
</dbReference>
<dbReference type="SUPFAM" id="SSF46906">
    <property type="entry name" value="Ribosomal protein L11, C-terminal domain"/>
    <property type="match status" value="1"/>
</dbReference>
<keyword evidence="4 7" id="KW-0694">RNA-binding</keyword>
<evidence type="ECO:0000256" key="2">
    <source>
        <dbReference type="ARBA" id="ARBA00022481"/>
    </source>
</evidence>
<dbReference type="InterPro" id="IPR036796">
    <property type="entry name" value="Ribosomal_uL11_N_sf"/>
</dbReference>
<comment type="similarity">
    <text evidence="1 7 8">Belongs to the universal ribosomal protein uL11 family.</text>
</comment>
<feature type="domain" description="Large ribosomal subunit protein uL11 N-terminal" evidence="11">
    <location>
        <begin position="9"/>
        <end position="66"/>
    </location>
</feature>
<dbReference type="GO" id="GO:0070180">
    <property type="term" value="F:large ribosomal subunit rRNA binding"/>
    <property type="evidence" value="ECO:0007669"/>
    <property type="project" value="UniProtKB-UniRule"/>
</dbReference>
<dbReference type="GO" id="GO:0003735">
    <property type="term" value="F:structural constituent of ribosome"/>
    <property type="evidence" value="ECO:0007669"/>
    <property type="project" value="InterPro"/>
</dbReference>
<dbReference type="InterPro" id="IPR000911">
    <property type="entry name" value="Ribosomal_uL11"/>
</dbReference>
<evidence type="ECO:0000256" key="4">
    <source>
        <dbReference type="ARBA" id="ARBA00022884"/>
    </source>
</evidence>
<evidence type="ECO:0000256" key="3">
    <source>
        <dbReference type="ARBA" id="ARBA00022730"/>
    </source>
</evidence>
<dbReference type="InterPro" id="IPR006519">
    <property type="entry name" value="Ribosomal_uL11_bac-typ"/>
</dbReference>
<keyword evidence="2 7" id="KW-0488">Methylation</keyword>
<evidence type="ECO:0000256" key="6">
    <source>
        <dbReference type="ARBA" id="ARBA00023274"/>
    </source>
</evidence>
<sequence>MAKKVKTKIKLQVIAGQANPAPPVGPALGQHGLNIMDFCNAFNEKTKDKMGTKLPVIITVYEDRTFDFIMKQPPAAELIKKEINLKKGSPSSKKEKVAKMTKAQLRKVAEAKMDDLNANSIEQAEKIIAGTARSMGVEVEK</sequence>
<dbReference type="PANTHER" id="PTHR11661:SF1">
    <property type="entry name" value="LARGE RIBOSOMAL SUBUNIT PROTEIN UL11M"/>
    <property type="match status" value="1"/>
</dbReference>
<dbReference type="FunFam" id="1.10.10.250:FF:000001">
    <property type="entry name" value="50S ribosomal protein L11"/>
    <property type="match status" value="1"/>
</dbReference>
<accession>A0A419DAA0</accession>
<protein>
    <recommendedName>
        <fullName evidence="7">Large ribosomal subunit protein uL11</fullName>
    </recommendedName>
</protein>
<reference evidence="12 13" key="1">
    <citation type="journal article" date="2017" name="ISME J.">
        <title>Energy and carbon metabolisms in a deep terrestrial subsurface fluid microbial community.</title>
        <authorList>
            <person name="Momper L."/>
            <person name="Jungbluth S.P."/>
            <person name="Lee M.D."/>
            <person name="Amend J.P."/>
        </authorList>
    </citation>
    <scope>NUCLEOTIDE SEQUENCE [LARGE SCALE GENOMIC DNA]</scope>
    <source>
        <strain evidence="12">SURF_29</strain>
    </source>
</reference>
<organism evidence="12 13">
    <name type="scientific">candidate division WS5 bacterium</name>
    <dbReference type="NCBI Taxonomy" id="2093353"/>
    <lineage>
        <taxon>Bacteria</taxon>
        <taxon>candidate division WS5</taxon>
    </lineage>
</organism>
<dbReference type="Gene3D" id="1.10.10.250">
    <property type="entry name" value="Ribosomal protein L11, C-terminal domain"/>
    <property type="match status" value="1"/>
</dbReference>